<dbReference type="NCBIfam" id="NF008352">
    <property type="entry name" value="PRK11139.1"/>
    <property type="match status" value="1"/>
</dbReference>
<dbReference type="PANTHER" id="PTHR30537:SF74">
    <property type="entry name" value="HTH-TYPE TRANSCRIPTIONAL REGULATOR TRPI"/>
    <property type="match status" value="1"/>
</dbReference>
<comment type="caution">
    <text evidence="6">The sequence shown here is derived from an EMBL/GenBank/DDBJ whole genome shotgun (WGS) entry which is preliminary data.</text>
</comment>
<organism evidence="6 7">
    <name type="scientific">Paraburkholderia graminis</name>
    <dbReference type="NCBI Taxonomy" id="60548"/>
    <lineage>
        <taxon>Bacteria</taxon>
        <taxon>Pseudomonadati</taxon>
        <taxon>Pseudomonadota</taxon>
        <taxon>Betaproteobacteria</taxon>
        <taxon>Burkholderiales</taxon>
        <taxon>Burkholderiaceae</taxon>
        <taxon>Paraburkholderia</taxon>
    </lineage>
</organism>
<feature type="domain" description="HTH lysR-type" evidence="5">
    <location>
        <begin position="37"/>
        <end position="94"/>
    </location>
</feature>
<dbReference type="Proteomes" id="UP001245184">
    <property type="component" value="Unassembled WGS sequence"/>
</dbReference>
<comment type="similarity">
    <text evidence="1">Belongs to the LysR transcriptional regulatory family.</text>
</comment>
<dbReference type="PRINTS" id="PR00039">
    <property type="entry name" value="HTHLYSR"/>
</dbReference>
<accession>A0ABD5CRF9</accession>
<dbReference type="EMBL" id="JAVIZN010000002">
    <property type="protein sequence ID" value="MDR6207618.1"/>
    <property type="molecule type" value="Genomic_DNA"/>
</dbReference>
<dbReference type="Gene3D" id="3.40.190.10">
    <property type="entry name" value="Periplasmic binding protein-like II"/>
    <property type="match status" value="2"/>
</dbReference>
<proteinExistence type="inferred from homology"/>
<evidence type="ECO:0000256" key="4">
    <source>
        <dbReference type="ARBA" id="ARBA00023163"/>
    </source>
</evidence>
<dbReference type="AlphaFoldDB" id="A0ABD5CRF9"/>
<dbReference type="FunFam" id="1.10.10.10:FF:000038">
    <property type="entry name" value="Glycine cleavage system transcriptional activator"/>
    <property type="match status" value="1"/>
</dbReference>
<protein>
    <submittedName>
        <fullName evidence="6">LysR family glycine cleavage system transcriptional activator</fullName>
    </submittedName>
</protein>
<name>A0ABD5CRF9_9BURK</name>
<dbReference type="InterPro" id="IPR036390">
    <property type="entry name" value="WH_DNA-bd_sf"/>
</dbReference>
<dbReference type="GO" id="GO:0003677">
    <property type="term" value="F:DNA binding"/>
    <property type="evidence" value="ECO:0007669"/>
    <property type="project" value="UniProtKB-KW"/>
</dbReference>
<dbReference type="SUPFAM" id="SSF46785">
    <property type="entry name" value="Winged helix' DNA-binding domain"/>
    <property type="match status" value="1"/>
</dbReference>
<evidence type="ECO:0000313" key="7">
    <source>
        <dbReference type="Proteomes" id="UP001245184"/>
    </source>
</evidence>
<dbReference type="Pfam" id="PF00126">
    <property type="entry name" value="HTH_1"/>
    <property type="match status" value="1"/>
</dbReference>
<keyword evidence="3" id="KW-0238">DNA-binding</keyword>
<dbReference type="InterPro" id="IPR036388">
    <property type="entry name" value="WH-like_DNA-bd_sf"/>
</dbReference>
<dbReference type="CDD" id="cd08432">
    <property type="entry name" value="PBP2_GcdR_TrpI_HvrB_AmpR_like"/>
    <property type="match status" value="1"/>
</dbReference>
<dbReference type="SUPFAM" id="SSF53850">
    <property type="entry name" value="Periplasmic binding protein-like II"/>
    <property type="match status" value="1"/>
</dbReference>
<gene>
    <name evidence="6" type="ORF">QF025_006338</name>
</gene>
<evidence type="ECO:0000259" key="5">
    <source>
        <dbReference type="PROSITE" id="PS50931"/>
    </source>
</evidence>
<dbReference type="InterPro" id="IPR000847">
    <property type="entry name" value="LysR_HTH_N"/>
</dbReference>
<evidence type="ECO:0000256" key="3">
    <source>
        <dbReference type="ARBA" id="ARBA00023125"/>
    </source>
</evidence>
<dbReference type="Gene3D" id="1.10.10.10">
    <property type="entry name" value="Winged helix-like DNA-binding domain superfamily/Winged helix DNA-binding domain"/>
    <property type="match status" value="1"/>
</dbReference>
<dbReference type="PROSITE" id="PS50931">
    <property type="entry name" value="HTH_LYSR"/>
    <property type="match status" value="1"/>
</dbReference>
<dbReference type="PANTHER" id="PTHR30537">
    <property type="entry name" value="HTH-TYPE TRANSCRIPTIONAL REGULATOR"/>
    <property type="match status" value="1"/>
</dbReference>
<evidence type="ECO:0000256" key="2">
    <source>
        <dbReference type="ARBA" id="ARBA00023015"/>
    </source>
</evidence>
<evidence type="ECO:0000313" key="6">
    <source>
        <dbReference type="EMBL" id="MDR6207618.1"/>
    </source>
</evidence>
<keyword evidence="2" id="KW-0805">Transcription regulation</keyword>
<evidence type="ECO:0000256" key="1">
    <source>
        <dbReference type="ARBA" id="ARBA00009437"/>
    </source>
</evidence>
<reference evidence="6 7" key="1">
    <citation type="submission" date="2023-08" db="EMBL/GenBank/DDBJ databases">
        <title>Genome sequencing of plant associated microbes to promote plant fitness in Sorghum bicolor and Oryza sativa.</title>
        <authorList>
            <person name="Coleman-Derr D."/>
        </authorList>
    </citation>
    <scope>NUCLEOTIDE SEQUENCE [LARGE SCALE GENOMIC DNA]</scope>
    <source>
        <strain evidence="6 7">SLBN-33</strain>
    </source>
</reference>
<sequence>MRNCHDGSEMPNRPLNERGLSTGLLYTVQCKMAGKLPSLNGLKVFECAARHMSFTKAASELNVTQTAVSHQVRRLEDELGIRLFHRFKERLELTASGQVYLQGVSLAFEQLRFSTEQLLEGSNKSTLTISTLATFASKWLLPRLGSFRLKHPDIDIRLSASTDLIDFVAGGADAAIRYGSGEWKGLRVDRLMDDEIFPVCSPKLLTGSHPLTSVDNLAHHTLLQVSGVTSNDWSIWLDAAKLPTNLRGGARLTFDLALMAVQAAVEGHGVCIGRRAYVEDDLRAGRLIAPFGKSVITDRAFYLVSPHDLANCAKVVALRTWLMGVIGDSRNEATVGLADFDDNVDAVGDDHIALS</sequence>
<dbReference type="FunFam" id="3.40.190.10:FF:000017">
    <property type="entry name" value="Glycine cleavage system transcriptional activator"/>
    <property type="match status" value="1"/>
</dbReference>
<dbReference type="Pfam" id="PF03466">
    <property type="entry name" value="LysR_substrate"/>
    <property type="match status" value="1"/>
</dbReference>
<dbReference type="InterPro" id="IPR058163">
    <property type="entry name" value="LysR-type_TF_proteobact-type"/>
</dbReference>
<dbReference type="InterPro" id="IPR005119">
    <property type="entry name" value="LysR_subst-bd"/>
</dbReference>
<dbReference type="GO" id="GO:0006355">
    <property type="term" value="P:regulation of DNA-templated transcription"/>
    <property type="evidence" value="ECO:0007669"/>
    <property type="project" value="UniProtKB-ARBA"/>
</dbReference>
<keyword evidence="4" id="KW-0804">Transcription</keyword>